<keyword evidence="9" id="KW-0547">Nucleotide-binding</keyword>
<feature type="region of interest" description="Disordered" evidence="15">
    <location>
        <begin position="809"/>
        <end position="828"/>
    </location>
</feature>
<dbReference type="STRING" id="3218.A0A2K1K762"/>
<dbReference type="OMA" id="TMANIPW"/>
<evidence type="ECO:0000313" key="18">
    <source>
        <dbReference type="EMBL" id="PNR49623.1"/>
    </source>
</evidence>
<evidence type="ECO:0000256" key="14">
    <source>
        <dbReference type="ARBA" id="ARBA00049466"/>
    </source>
</evidence>
<gene>
    <name evidence="19" type="primary">LOC112286177</name>
    <name evidence="18" type="ORF">PHYPA_011519</name>
</gene>
<dbReference type="InterPro" id="IPR013785">
    <property type="entry name" value="Aldolase_TIM"/>
</dbReference>
<dbReference type="GO" id="GO:0051539">
    <property type="term" value="F:4 iron, 4 sulfur cluster binding"/>
    <property type="evidence" value="ECO:0007669"/>
    <property type="project" value="UniProtKB-KW"/>
</dbReference>
<dbReference type="Pfam" id="PF00258">
    <property type="entry name" value="Flavodoxin_1"/>
    <property type="match status" value="1"/>
</dbReference>
<dbReference type="InterPro" id="IPR034556">
    <property type="entry name" value="tRNA_wybutosine-synthase"/>
</dbReference>
<evidence type="ECO:0000256" key="7">
    <source>
        <dbReference type="ARBA" id="ARBA00022694"/>
    </source>
</evidence>
<dbReference type="InterPro" id="IPR001094">
    <property type="entry name" value="Flavdoxin-like"/>
</dbReference>
<keyword evidence="7" id="KW-0819">tRNA processing</keyword>
<dbReference type="CDD" id="cd01335">
    <property type="entry name" value="Radical_SAM"/>
    <property type="match status" value="1"/>
</dbReference>
<evidence type="ECO:0000256" key="12">
    <source>
        <dbReference type="ARBA" id="ARBA00023239"/>
    </source>
</evidence>
<comment type="function">
    <text evidence="13">Probable component of the wybutosine biosynthesis pathway. Wybutosine is a hyper modified guanosine with a tricyclic base found at the 3'-position adjacent to the anticodon of eukaryotic phenylalanine tRNA. Catalyzes the condensation of N-methylguanine with 2 carbon atoms from pyruvate to form the tricyclic 4-demethylwyosine, an intermediate in wybutosine biosynthesis.</text>
</comment>
<evidence type="ECO:0000256" key="15">
    <source>
        <dbReference type="SAM" id="MobiDB-lite"/>
    </source>
</evidence>
<evidence type="ECO:0000256" key="11">
    <source>
        <dbReference type="ARBA" id="ARBA00023014"/>
    </source>
</evidence>
<dbReference type="GO" id="GO:0102521">
    <property type="term" value="F:tRNA-4-demethylwyosine synthase activity"/>
    <property type="evidence" value="ECO:0007669"/>
    <property type="project" value="UniProtKB-EC"/>
</dbReference>
<dbReference type="EMBL" id="ABEU02000008">
    <property type="protein sequence ID" value="PNR49623.1"/>
    <property type="molecule type" value="Genomic_DNA"/>
</dbReference>
<dbReference type="EnsemblPlants" id="Pp3c8_14160V3.1">
    <property type="protein sequence ID" value="Pp3c8_14160V3.1"/>
    <property type="gene ID" value="Pp3c8_14160"/>
</dbReference>
<dbReference type="SUPFAM" id="SSF102114">
    <property type="entry name" value="Radical SAM enzymes"/>
    <property type="match status" value="1"/>
</dbReference>
<dbReference type="PANTHER" id="PTHR13930:SF0">
    <property type="entry name" value="S-ADENOSYL-L-METHIONINE-DEPENDENT TRNA 4-DEMETHYLWYOSINE SYNTHASE TYW1-RELATED"/>
    <property type="match status" value="1"/>
</dbReference>
<dbReference type="EnsemblPlants" id="Pp3c8_14160V3.2">
    <property type="protein sequence ID" value="Pp3c8_14160V3.2"/>
    <property type="gene ID" value="Pp3c8_14160"/>
</dbReference>
<feature type="compositionally biased region" description="Acidic residues" evidence="15">
    <location>
        <begin position="379"/>
        <end position="395"/>
    </location>
</feature>
<organism evidence="18">
    <name type="scientific">Physcomitrium patens</name>
    <name type="common">Spreading-leaved earth moss</name>
    <name type="synonym">Physcomitrella patens</name>
    <dbReference type="NCBI Taxonomy" id="3218"/>
    <lineage>
        <taxon>Eukaryota</taxon>
        <taxon>Viridiplantae</taxon>
        <taxon>Streptophyta</taxon>
        <taxon>Embryophyta</taxon>
        <taxon>Bryophyta</taxon>
        <taxon>Bryophytina</taxon>
        <taxon>Bryopsida</taxon>
        <taxon>Funariidae</taxon>
        <taxon>Funariales</taxon>
        <taxon>Funariaceae</taxon>
        <taxon>Physcomitrium</taxon>
    </lineage>
</organism>
<feature type="compositionally biased region" description="Basic and acidic residues" evidence="15">
    <location>
        <begin position="345"/>
        <end position="354"/>
    </location>
</feature>
<dbReference type="Pfam" id="PF04055">
    <property type="entry name" value="Radical_SAM"/>
    <property type="match status" value="1"/>
</dbReference>
<feature type="domain" description="Flavodoxin-like" evidence="16">
    <location>
        <begin position="190"/>
        <end position="338"/>
    </location>
</feature>
<dbReference type="GeneID" id="112286177"/>
<evidence type="ECO:0000259" key="16">
    <source>
        <dbReference type="PROSITE" id="PS50902"/>
    </source>
</evidence>
<reference evidence="18 20" key="1">
    <citation type="journal article" date="2008" name="Science">
        <title>The Physcomitrella genome reveals evolutionary insights into the conquest of land by plants.</title>
        <authorList>
            <person name="Rensing S."/>
            <person name="Lang D."/>
            <person name="Zimmer A."/>
            <person name="Terry A."/>
            <person name="Salamov A."/>
            <person name="Shapiro H."/>
            <person name="Nishiyama T."/>
            <person name="Perroud P.-F."/>
            <person name="Lindquist E."/>
            <person name="Kamisugi Y."/>
            <person name="Tanahashi T."/>
            <person name="Sakakibara K."/>
            <person name="Fujita T."/>
            <person name="Oishi K."/>
            <person name="Shin-I T."/>
            <person name="Kuroki Y."/>
            <person name="Toyoda A."/>
            <person name="Suzuki Y."/>
            <person name="Hashimoto A."/>
            <person name="Yamaguchi K."/>
            <person name="Sugano A."/>
            <person name="Kohara Y."/>
            <person name="Fujiyama A."/>
            <person name="Anterola A."/>
            <person name="Aoki S."/>
            <person name="Ashton N."/>
            <person name="Barbazuk W.B."/>
            <person name="Barker E."/>
            <person name="Bennetzen J."/>
            <person name="Bezanilla M."/>
            <person name="Blankenship R."/>
            <person name="Cho S.H."/>
            <person name="Dutcher S."/>
            <person name="Estelle M."/>
            <person name="Fawcett J.A."/>
            <person name="Gundlach H."/>
            <person name="Hanada K."/>
            <person name="Heyl A."/>
            <person name="Hicks K.A."/>
            <person name="Hugh J."/>
            <person name="Lohr M."/>
            <person name="Mayer K."/>
            <person name="Melkozernov A."/>
            <person name="Murata T."/>
            <person name="Nelson D."/>
            <person name="Pils B."/>
            <person name="Prigge M."/>
            <person name="Reiss B."/>
            <person name="Renner T."/>
            <person name="Rombauts S."/>
            <person name="Rushton P."/>
            <person name="Sanderfoot A."/>
            <person name="Schween G."/>
            <person name="Shiu S.-H."/>
            <person name="Stueber K."/>
            <person name="Theodoulou F.L."/>
            <person name="Tu H."/>
            <person name="Van de Peer Y."/>
            <person name="Verrier P.J."/>
            <person name="Waters E."/>
            <person name="Wood A."/>
            <person name="Yang L."/>
            <person name="Cove D."/>
            <person name="Cuming A."/>
            <person name="Hasebe M."/>
            <person name="Lucas S."/>
            <person name="Mishler D.B."/>
            <person name="Reski R."/>
            <person name="Grigoriev I."/>
            <person name="Quatrano R.S."/>
            <person name="Boore J.L."/>
        </authorList>
    </citation>
    <scope>NUCLEOTIDE SEQUENCE [LARGE SCALE GENOMIC DNA]</scope>
    <source>
        <strain evidence="19 20">cv. Gransden 2004</strain>
    </source>
</reference>
<keyword evidence="11" id="KW-0411">Iron-sulfur</keyword>
<dbReference type="SFLD" id="SFLDS00029">
    <property type="entry name" value="Radical_SAM"/>
    <property type="match status" value="1"/>
</dbReference>
<dbReference type="FunCoup" id="A0A2K1K762">
    <property type="interactions" value="3454"/>
</dbReference>
<dbReference type="InterPro" id="IPR007197">
    <property type="entry name" value="rSAM"/>
</dbReference>
<evidence type="ECO:0000256" key="8">
    <source>
        <dbReference type="ARBA" id="ARBA00022723"/>
    </source>
</evidence>
<protein>
    <recommendedName>
        <fullName evidence="4">tRNA 4-demethylwyosine synthase (AdoMet-dependent)</fullName>
        <ecNumber evidence="4">4.1.3.44</ecNumber>
    </recommendedName>
</protein>
<keyword evidence="8" id="KW-0479">Metal-binding</keyword>
<dbReference type="AlphaFoldDB" id="A0A2K1K762"/>
<evidence type="ECO:0000256" key="9">
    <source>
        <dbReference type="ARBA" id="ARBA00022741"/>
    </source>
</evidence>
<feature type="domain" description="Radical SAM core" evidence="17">
    <location>
        <begin position="496"/>
        <end position="740"/>
    </location>
</feature>
<dbReference type="Pfam" id="PF08608">
    <property type="entry name" value="Wyosine_form"/>
    <property type="match status" value="1"/>
</dbReference>
<comment type="cofactor">
    <cofactor evidence="1">
        <name>[4Fe-4S] cluster</name>
        <dbReference type="ChEBI" id="CHEBI:49883"/>
    </cofactor>
</comment>
<dbReference type="PANTHER" id="PTHR13930">
    <property type="entry name" value="S-ADENOSYL-L-METHIONINE-DEPENDENT TRNA 4-DEMETHYLWYOSINE SYNTHASE"/>
    <property type="match status" value="1"/>
</dbReference>
<evidence type="ECO:0000313" key="19">
    <source>
        <dbReference type="EnsemblPlants" id="Pp3c8_14160V3.1"/>
    </source>
</evidence>
<dbReference type="PaxDb" id="3218-PP1S184_72V6.1"/>
<dbReference type="SFLD" id="SFLDG01071">
    <property type="entry name" value="tRNA_wybutosine-synthesizing"/>
    <property type="match status" value="1"/>
</dbReference>
<name>A0A2K1K762_PHYPA</name>
<dbReference type="SFLD" id="SFLDF00284">
    <property type="entry name" value="tRNA_wybutosine-synthesizing"/>
    <property type="match status" value="1"/>
</dbReference>
<dbReference type="GO" id="GO:0046872">
    <property type="term" value="F:metal ion binding"/>
    <property type="evidence" value="ECO:0007669"/>
    <property type="project" value="UniProtKB-KW"/>
</dbReference>
<dbReference type="Gramene" id="Pp3c8_14160V3.2">
    <property type="protein sequence ID" value="Pp3c8_14160V3.2"/>
    <property type="gene ID" value="Pp3c8_14160"/>
</dbReference>
<keyword evidence="6" id="KW-0949">S-adenosyl-L-methionine</keyword>
<dbReference type="OrthoDB" id="271553at2759"/>
<dbReference type="PROSITE" id="PS50902">
    <property type="entry name" value="FLAVODOXIN_LIKE"/>
    <property type="match status" value="1"/>
</dbReference>
<reference evidence="19" key="3">
    <citation type="submission" date="2020-12" db="UniProtKB">
        <authorList>
            <consortium name="EnsemblPlants"/>
        </authorList>
    </citation>
    <scope>IDENTIFICATION</scope>
</reference>
<dbReference type="Gene3D" id="3.40.50.360">
    <property type="match status" value="1"/>
</dbReference>
<evidence type="ECO:0000256" key="6">
    <source>
        <dbReference type="ARBA" id="ARBA00022691"/>
    </source>
</evidence>
<dbReference type="InterPro" id="IPR029039">
    <property type="entry name" value="Flavoprotein-like_sf"/>
</dbReference>
<proteinExistence type="inferred from homology"/>
<comment type="catalytic activity">
    <reaction evidence="14">
        <text>N(1)-methylguanosine(37) in tRNA(Phe) + pyruvate + S-adenosyl-L-methionine = 4-demethylwyosine(37) in tRNA(Phe) + 5'-deoxyadenosine + L-methionine + CO2 + H2O</text>
        <dbReference type="Rhea" id="RHEA:36347"/>
        <dbReference type="Rhea" id="RHEA-COMP:10164"/>
        <dbReference type="Rhea" id="RHEA-COMP:10165"/>
        <dbReference type="ChEBI" id="CHEBI:15361"/>
        <dbReference type="ChEBI" id="CHEBI:15377"/>
        <dbReference type="ChEBI" id="CHEBI:16526"/>
        <dbReference type="ChEBI" id="CHEBI:17319"/>
        <dbReference type="ChEBI" id="CHEBI:57844"/>
        <dbReference type="ChEBI" id="CHEBI:59789"/>
        <dbReference type="ChEBI" id="CHEBI:64315"/>
        <dbReference type="ChEBI" id="CHEBI:73542"/>
        <dbReference type="EC" id="4.1.3.44"/>
    </reaction>
</comment>
<keyword evidence="5" id="KW-0004">4Fe-4S</keyword>
<keyword evidence="10" id="KW-0408">Iron</keyword>
<dbReference type="Gene3D" id="3.20.20.70">
    <property type="entry name" value="Aldolase class I"/>
    <property type="match status" value="1"/>
</dbReference>
<sequence>MPSTNSLVGETRDGDTAENLVAQTSALDIVKKGGVNGEAPTLYKQRSGNFIEDEGGIWGLEGDAAKCGCSDEAKAVCTVAAKEGDQKCGGGDNVGGGNFIEDAGGLWGIGVNGSKCGCSDIADAGDKRCGDGSDLAANASGGSCSRICGTCTDGSEKSQACSKSHEVALHQVHPATGVSPFALSEDGVRGKIFFASESGTTKRLAERLLKKFNDKSLPVDLVDPASYEPEDLPKEKLVIVVASTWEDGKAPKNAAFLAQWLEESSEDFRVGSGILRECRFCVFGVGSQAYGANFNAVARAFDAHLASLGGLRMALRGEGDVDEGTVDQEFDDWSKALLEKLERADPRRLSHESAAEPLATNEAEESSKFDGYLSATQGSDEDSDEDSETFEDADESGNFSDGVVDLEDMGGQRGMSEPLEASQKRGVVRRQPPKKQPTPLAKVLKDGPKEMVTPVLRASLEKQGYKILGSHSGVKLCRWTKSQLRGRGGCYKHSFYGIESHRCMETTPSLACANKCVFCWRHHTNPVGKSWRWQMDDPVDIVNGALEQHTKMIKQMKGVPGVKPERLAEGMNPRHCALSLVGEPIMYPEINTLVNELHKRRISTFLVTNAQFPERITNLEPITQLYVSVDAATKEKLKAIDRPLFSDFWERFIDSLKALEDKGQRTVYRLTLVKGWNTEEVKAYAELLDLGQPDFIEIKGVTYCGSTATSSLTMENVPWHEDVKAFAEAIAAERGGAEYELACEHSHSCCVLLAKTSKFKVNGKWHTWIDYEKFQDLVASGKPFGSEDYMAETPSWSVYGAVEGGFDPKETRVKKERRHGTADPGGCT</sequence>
<dbReference type="FunFam" id="3.20.20.70:FF:000196">
    <property type="entry name" value="S-adenosyl-L-methionine-dependent tRNA 4-demethylwyosine synthase"/>
    <property type="match status" value="1"/>
</dbReference>
<dbReference type="GO" id="GO:0031591">
    <property type="term" value="P:wybutosine biosynthetic process"/>
    <property type="evidence" value="ECO:0000318"/>
    <property type="project" value="GO_Central"/>
</dbReference>
<dbReference type="PRINTS" id="PR00369">
    <property type="entry name" value="FLAVODOXIN"/>
</dbReference>
<comment type="pathway">
    <text evidence="2">tRNA modification; wybutosine-tRNA(Phe) biosynthesis.</text>
</comment>
<keyword evidence="20" id="KW-1185">Reference proteome</keyword>
<dbReference type="KEGG" id="ppp:112286177"/>
<dbReference type="PROSITE" id="PS00201">
    <property type="entry name" value="FLAVODOXIN"/>
    <property type="match status" value="1"/>
</dbReference>
<evidence type="ECO:0000313" key="20">
    <source>
        <dbReference type="Proteomes" id="UP000006727"/>
    </source>
</evidence>
<dbReference type="InterPro" id="IPR008254">
    <property type="entry name" value="Flavodoxin/NO_synth"/>
</dbReference>
<dbReference type="GO" id="GO:0010181">
    <property type="term" value="F:FMN binding"/>
    <property type="evidence" value="ECO:0007669"/>
    <property type="project" value="InterPro"/>
</dbReference>
<dbReference type="PROSITE" id="PS51918">
    <property type="entry name" value="RADICAL_SAM"/>
    <property type="match status" value="1"/>
</dbReference>
<comment type="similarity">
    <text evidence="3">Belongs to the TYW1 family.</text>
</comment>
<dbReference type="RefSeq" id="XP_024383607.1">
    <property type="nucleotide sequence ID" value="XM_024527839.2"/>
</dbReference>
<evidence type="ECO:0000259" key="17">
    <source>
        <dbReference type="PROSITE" id="PS51918"/>
    </source>
</evidence>
<dbReference type="SUPFAM" id="SSF52218">
    <property type="entry name" value="Flavoproteins"/>
    <property type="match status" value="1"/>
</dbReference>
<evidence type="ECO:0000256" key="4">
    <source>
        <dbReference type="ARBA" id="ARBA00012821"/>
    </source>
</evidence>
<reference evidence="18 20" key="2">
    <citation type="journal article" date="2018" name="Plant J.">
        <title>The Physcomitrella patens chromosome-scale assembly reveals moss genome structure and evolution.</title>
        <authorList>
            <person name="Lang D."/>
            <person name="Ullrich K.K."/>
            <person name="Murat F."/>
            <person name="Fuchs J."/>
            <person name="Jenkins J."/>
            <person name="Haas F.B."/>
            <person name="Piednoel M."/>
            <person name="Gundlach H."/>
            <person name="Van Bel M."/>
            <person name="Meyberg R."/>
            <person name="Vives C."/>
            <person name="Morata J."/>
            <person name="Symeonidi A."/>
            <person name="Hiss M."/>
            <person name="Muchero W."/>
            <person name="Kamisugi Y."/>
            <person name="Saleh O."/>
            <person name="Blanc G."/>
            <person name="Decker E.L."/>
            <person name="van Gessel N."/>
            <person name="Grimwood J."/>
            <person name="Hayes R.D."/>
            <person name="Graham S.W."/>
            <person name="Gunter L.E."/>
            <person name="McDaniel S.F."/>
            <person name="Hoernstein S.N.W."/>
            <person name="Larsson A."/>
            <person name="Li F.W."/>
            <person name="Perroud P.F."/>
            <person name="Phillips J."/>
            <person name="Ranjan P."/>
            <person name="Rokshar D.S."/>
            <person name="Rothfels C.J."/>
            <person name="Schneider L."/>
            <person name="Shu S."/>
            <person name="Stevenson D.W."/>
            <person name="Thummler F."/>
            <person name="Tillich M."/>
            <person name="Villarreal Aguilar J.C."/>
            <person name="Widiez T."/>
            <person name="Wong G.K."/>
            <person name="Wymore A."/>
            <person name="Zhang Y."/>
            <person name="Zimmer A.D."/>
            <person name="Quatrano R.S."/>
            <person name="Mayer K.F.X."/>
            <person name="Goodstein D."/>
            <person name="Casacuberta J.M."/>
            <person name="Vandepoele K."/>
            <person name="Reski R."/>
            <person name="Cuming A.C."/>
            <person name="Tuskan G.A."/>
            <person name="Maumus F."/>
            <person name="Salse J."/>
            <person name="Schmutz J."/>
            <person name="Rensing S.A."/>
        </authorList>
    </citation>
    <scope>NUCLEOTIDE SEQUENCE [LARGE SCALE GENOMIC DNA]</scope>
    <source>
        <strain evidence="19 20">cv. Gransden 2004</strain>
    </source>
</reference>
<dbReference type="Gramene" id="Pp3c8_14160V3.1">
    <property type="protein sequence ID" value="Pp3c8_14160V3.1"/>
    <property type="gene ID" value="Pp3c8_14160"/>
</dbReference>
<evidence type="ECO:0000256" key="1">
    <source>
        <dbReference type="ARBA" id="ARBA00001966"/>
    </source>
</evidence>
<keyword evidence="12" id="KW-0456">Lyase</keyword>
<dbReference type="Proteomes" id="UP000006727">
    <property type="component" value="Chromosome 8"/>
</dbReference>
<dbReference type="GO" id="GO:0009055">
    <property type="term" value="F:electron transfer activity"/>
    <property type="evidence" value="ECO:0007669"/>
    <property type="project" value="InterPro"/>
</dbReference>
<evidence type="ECO:0000256" key="2">
    <source>
        <dbReference type="ARBA" id="ARBA00004797"/>
    </source>
</evidence>
<accession>A0A2K1K762</accession>
<evidence type="ECO:0000256" key="10">
    <source>
        <dbReference type="ARBA" id="ARBA00023004"/>
    </source>
</evidence>
<evidence type="ECO:0000256" key="13">
    <source>
        <dbReference type="ARBA" id="ARBA00025368"/>
    </source>
</evidence>
<dbReference type="InterPro" id="IPR001226">
    <property type="entry name" value="Flavodoxin_CS"/>
</dbReference>
<dbReference type="InterPro" id="IPR013917">
    <property type="entry name" value="tRNA_wybutosine-synth"/>
</dbReference>
<dbReference type="InterPro" id="IPR058240">
    <property type="entry name" value="rSAM_sf"/>
</dbReference>
<feature type="region of interest" description="Disordered" evidence="15">
    <location>
        <begin position="345"/>
        <end position="441"/>
    </location>
</feature>
<dbReference type="EC" id="4.1.3.44" evidence="4"/>
<evidence type="ECO:0000256" key="3">
    <source>
        <dbReference type="ARBA" id="ARBA00010115"/>
    </source>
</evidence>
<dbReference type="UniPathway" id="UPA00375"/>
<evidence type="ECO:0000256" key="5">
    <source>
        <dbReference type="ARBA" id="ARBA00022485"/>
    </source>
</evidence>